<sequence length="1361" mass="151141">MQTWLRTMLPQILRRSCISWAGHGLGNALLRPRGTIKPGVAASIVRRCLSLATADATRRVVGSGTNAASNAEKFVQSMSPGSSGFTSGDALTWFSVKQDDGSLPIKNPEFYTRLRKYPRAAEYSDLPPRLFIRPPPVDEVDKFYTKLADKTAMATKEDVVRRPEGYLWRLSVSVFVEEVDLTAIGEDTSKERAQVAAAMHMLHQLHGANLLHLLANPALSAKATPLVEEPKVLKSEAADPVISGSQLDTQLVLGPPMRSLDASSKLHVYNYAAHFGLIPQFEFQNTAGGQVVANLSLPNLQVYTTACGTNQVEAETLACMKFKEAAEEKQKNVSTDVLVLRGANTVNMDNAGHILTFYEATHSPDKFRWRLRPEKGTKGYLNSEDRTSAELYWRGQLVAPAIAFAGSSKAKQLTSLVGAVTLTQRDQNLLPDFFAAVEQNGGRPPRLIPPTPVALAQSAETLLVETGKMVEGLDLDHRSHLQSSVEVKRRPDWLQNGQFSRRYMKLHSSEYSRNQHLKLRQETDLQDPEAQEKKQDSLGLPIQAVKAEILSLVKNNLQCIVVGSAACGKSTQLPQIILDDAIAEGRGAACNIIITTPRRAAASELGLRVAYERNENLREVIGYHIAGDYQRCDLDGSINFLTAELLTMQLEHMPDDTIDSLSHIIIDEVHELNETTNRLMTILKMVFSNRMACGASIPKLVLMSATMESTMFEHYFELIDSSGSTLRPPVCTIPGRQFPIKETYLEGVLESVKEGLQPLKSTLNHQLTKRYLSAELDGDHQPLDTQTPSSIDWRSSLELDNHHTAHKQSLGLVVATIVNVVNTTTNGDVLVFLPGWSDILDVRNLLYDSVAEFDFTDRNKFAIVLLHSVNPDGIAESKIPVPSGCRRILLSSNLAETSHTFADAKYVVDSGQMKAKEYMETSMDAVLNRRWVSKSNLAQRAGRIGRRQPGEYFALFSKRREVTMAPFAKVQAMSMPEIEETCLRARRHFPAIPVRQFVSRFLSIPPSGYINTAIANLQSINAFTESEDITDLGRALNHLIIVTPAQGRMILLGTLFRCVDPLMAMAAMRTTPQDYFAPLLTTEFLSGDTDKFRRLHARGTRSDIIAIINAYREYMKIRADQSGEDANVWATQNRLLPQKLDEAGEVEQSIGRLLDQIGYIGREAVADRKLLNTRSENYGLVKSLLMTGMRPHLAVHDRGYNFHTDATGGARLWDASLMRAVATHSTVPTLRRMKGCICCYHDLRFGGDGFEKAVIAGTSPVPPLGAIIFSNSLKLKEDDDTVLIIDGWLPVQILGEASAARSLLQFKQMCDKVLNLALQQLCGPRRIASSPALELMIQTISDLLEYDEKRWQKHMDHIERR</sequence>
<dbReference type="PROSITE" id="PS00690">
    <property type="entry name" value="DEAH_ATP_HELICASE"/>
    <property type="match status" value="1"/>
</dbReference>
<dbReference type="OrthoDB" id="5600252at2759"/>
<name>A0A9P4NT39_9PEZI</name>
<dbReference type="PROSITE" id="PS51192">
    <property type="entry name" value="HELICASE_ATP_BIND_1"/>
    <property type="match status" value="1"/>
</dbReference>
<dbReference type="InterPro" id="IPR002464">
    <property type="entry name" value="DNA/RNA_helicase_DEAH_CS"/>
</dbReference>
<dbReference type="Pfam" id="PF00270">
    <property type="entry name" value="DEAD"/>
    <property type="match status" value="1"/>
</dbReference>
<dbReference type="EMBL" id="MU007033">
    <property type="protein sequence ID" value="KAF2431175.1"/>
    <property type="molecule type" value="Genomic_DNA"/>
</dbReference>
<dbReference type="InterPro" id="IPR001650">
    <property type="entry name" value="Helicase_C-like"/>
</dbReference>
<dbReference type="InterPro" id="IPR011545">
    <property type="entry name" value="DEAD/DEAH_box_helicase_dom"/>
</dbReference>
<dbReference type="SMART" id="SM00490">
    <property type="entry name" value="HELICc"/>
    <property type="match status" value="1"/>
</dbReference>
<dbReference type="Proteomes" id="UP000800235">
    <property type="component" value="Unassembled WGS sequence"/>
</dbReference>
<proteinExistence type="predicted"/>
<gene>
    <name evidence="6" type="ORF">EJ08DRAFT_678477</name>
</gene>
<keyword evidence="1" id="KW-0547">Nucleotide-binding</keyword>
<keyword evidence="3" id="KW-0347">Helicase</keyword>
<dbReference type="PANTHER" id="PTHR18934">
    <property type="entry name" value="ATP-DEPENDENT RNA HELICASE"/>
    <property type="match status" value="1"/>
</dbReference>
<evidence type="ECO:0000313" key="7">
    <source>
        <dbReference type="Proteomes" id="UP000800235"/>
    </source>
</evidence>
<organism evidence="6 7">
    <name type="scientific">Tothia fuscella</name>
    <dbReference type="NCBI Taxonomy" id="1048955"/>
    <lineage>
        <taxon>Eukaryota</taxon>
        <taxon>Fungi</taxon>
        <taxon>Dikarya</taxon>
        <taxon>Ascomycota</taxon>
        <taxon>Pezizomycotina</taxon>
        <taxon>Dothideomycetes</taxon>
        <taxon>Pleosporomycetidae</taxon>
        <taxon>Venturiales</taxon>
        <taxon>Cylindrosympodiaceae</taxon>
        <taxon>Tothia</taxon>
    </lineage>
</organism>
<reference evidence="6" key="1">
    <citation type="journal article" date="2020" name="Stud. Mycol.">
        <title>101 Dothideomycetes genomes: a test case for predicting lifestyles and emergence of pathogens.</title>
        <authorList>
            <person name="Haridas S."/>
            <person name="Albert R."/>
            <person name="Binder M."/>
            <person name="Bloem J."/>
            <person name="Labutti K."/>
            <person name="Salamov A."/>
            <person name="Andreopoulos B."/>
            <person name="Baker S."/>
            <person name="Barry K."/>
            <person name="Bills G."/>
            <person name="Bluhm B."/>
            <person name="Cannon C."/>
            <person name="Castanera R."/>
            <person name="Culley D."/>
            <person name="Daum C."/>
            <person name="Ezra D."/>
            <person name="Gonzalez J."/>
            <person name="Henrissat B."/>
            <person name="Kuo A."/>
            <person name="Liang C."/>
            <person name="Lipzen A."/>
            <person name="Lutzoni F."/>
            <person name="Magnuson J."/>
            <person name="Mondo S."/>
            <person name="Nolan M."/>
            <person name="Ohm R."/>
            <person name="Pangilinan J."/>
            <person name="Park H.-J."/>
            <person name="Ramirez L."/>
            <person name="Alfaro M."/>
            <person name="Sun H."/>
            <person name="Tritt A."/>
            <person name="Yoshinaga Y."/>
            <person name="Zwiers L.-H."/>
            <person name="Turgeon B."/>
            <person name="Goodwin S."/>
            <person name="Spatafora J."/>
            <person name="Crous P."/>
            <person name="Grigoriev I."/>
        </authorList>
    </citation>
    <scope>NUCLEOTIDE SEQUENCE</scope>
    <source>
        <strain evidence="6">CBS 130266</strain>
    </source>
</reference>
<dbReference type="SUPFAM" id="SSF52540">
    <property type="entry name" value="P-loop containing nucleoside triphosphate hydrolases"/>
    <property type="match status" value="1"/>
</dbReference>
<evidence type="ECO:0000256" key="1">
    <source>
        <dbReference type="ARBA" id="ARBA00022741"/>
    </source>
</evidence>
<dbReference type="SMART" id="SM00487">
    <property type="entry name" value="DEXDc"/>
    <property type="match status" value="1"/>
</dbReference>
<comment type="caution">
    <text evidence="6">The sequence shown here is derived from an EMBL/GenBank/DDBJ whole genome shotgun (WGS) entry which is preliminary data.</text>
</comment>
<dbReference type="GO" id="GO:0016787">
    <property type="term" value="F:hydrolase activity"/>
    <property type="evidence" value="ECO:0007669"/>
    <property type="project" value="UniProtKB-KW"/>
</dbReference>
<dbReference type="GO" id="GO:0005524">
    <property type="term" value="F:ATP binding"/>
    <property type="evidence" value="ECO:0007669"/>
    <property type="project" value="UniProtKB-KW"/>
</dbReference>
<dbReference type="GO" id="GO:0005634">
    <property type="term" value="C:nucleus"/>
    <property type="evidence" value="ECO:0007669"/>
    <property type="project" value="TreeGrafter"/>
</dbReference>
<dbReference type="Gene3D" id="3.40.50.300">
    <property type="entry name" value="P-loop containing nucleotide triphosphate hydrolases"/>
    <property type="match status" value="2"/>
</dbReference>
<dbReference type="SMART" id="SM00847">
    <property type="entry name" value="HA2"/>
    <property type="match status" value="1"/>
</dbReference>
<dbReference type="PANTHER" id="PTHR18934:SF257">
    <property type="entry name" value="ATP-DEPENDENT RNA HELICASE DHX30"/>
    <property type="match status" value="1"/>
</dbReference>
<evidence type="ECO:0000313" key="6">
    <source>
        <dbReference type="EMBL" id="KAF2431175.1"/>
    </source>
</evidence>
<feature type="domain" description="Helicase ATP-binding" evidence="5">
    <location>
        <begin position="550"/>
        <end position="725"/>
    </location>
</feature>
<keyword evidence="4" id="KW-0067">ATP-binding</keyword>
<dbReference type="GO" id="GO:0003678">
    <property type="term" value="F:DNA helicase activity"/>
    <property type="evidence" value="ECO:0007669"/>
    <property type="project" value="TreeGrafter"/>
</dbReference>
<dbReference type="CDD" id="cd17917">
    <property type="entry name" value="DEXHc_RHA-like"/>
    <property type="match status" value="1"/>
</dbReference>
<evidence type="ECO:0000256" key="3">
    <source>
        <dbReference type="ARBA" id="ARBA00022806"/>
    </source>
</evidence>
<keyword evidence="2 6" id="KW-0378">Hydrolase</keyword>
<evidence type="ECO:0000256" key="4">
    <source>
        <dbReference type="ARBA" id="ARBA00022840"/>
    </source>
</evidence>
<evidence type="ECO:0000256" key="2">
    <source>
        <dbReference type="ARBA" id="ARBA00022801"/>
    </source>
</evidence>
<dbReference type="GO" id="GO:1990904">
    <property type="term" value="C:ribonucleoprotein complex"/>
    <property type="evidence" value="ECO:0007669"/>
    <property type="project" value="UniProtKB-ARBA"/>
</dbReference>
<dbReference type="GO" id="GO:0005737">
    <property type="term" value="C:cytoplasm"/>
    <property type="evidence" value="ECO:0007669"/>
    <property type="project" value="TreeGrafter"/>
</dbReference>
<dbReference type="GO" id="GO:0003724">
    <property type="term" value="F:RNA helicase activity"/>
    <property type="evidence" value="ECO:0007669"/>
    <property type="project" value="TreeGrafter"/>
</dbReference>
<dbReference type="InterPro" id="IPR014001">
    <property type="entry name" value="Helicase_ATP-bd"/>
</dbReference>
<dbReference type="GO" id="GO:0002151">
    <property type="term" value="F:G-quadruplex RNA binding"/>
    <property type="evidence" value="ECO:0007669"/>
    <property type="project" value="TreeGrafter"/>
</dbReference>
<dbReference type="InterPro" id="IPR007502">
    <property type="entry name" value="Helicase-assoc_dom"/>
</dbReference>
<protein>
    <submittedName>
        <fullName evidence="6">P-loop containing nucleoside triphosphate hydrolase protein</fullName>
    </submittedName>
</protein>
<dbReference type="InterPro" id="IPR027417">
    <property type="entry name" value="P-loop_NTPase"/>
</dbReference>
<dbReference type="CDD" id="cd18791">
    <property type="entry name" value="SF2_C_RHA"/>
    <property type="match status" value="1"/>
</dbReference>
<accession>A0A9P4NT39</accession>
<keyword evidence="7" id="KW-1185">Reference proteome</keyword>
<dbReference type="Gene3D" id="1.20.120.1080">
    <property type="match status" value="1"/>
</dbReference>
<evidence type="ECO:0000259" key="5">
    <source>
        <dbReference type="PROSITE" id="PS51192"/>
    </source>
</evidence>